<name>A0ABV0Z6I1_9TELE</name>
<keyword evidence="2" id="KW-1185">Reference proteome</keyword>
<accession>A0ABV0Z6I1</accession>
<evidence type="ECO:0000313" key="1">
    <source>
        <dbReference type="EMBL" id="MEQ2301462.1"/>
    </source>
</evidence>
<organism evidence="1 2">
    <name type="scientific">Ameca splendens</name>
    <dbReference type="NCBI Taxonomy" id="208324"/>
    <lineage>
        <taxon>Eukaryota</taxon>
        <taxon>Metazoa</taxon>
        <taxon>Chordata</taxon>
        <taxon>Craniata</taxon>
        <taxon>Vertebrata</taxon>
        <taxon>Euteleostomi</taxon>
        <taxon>Actinopterygii</taxon>
        <taxon>Neopterygii</taxon>
        <taxon>Teleostei</taxon>
        <taxon>Neoteleostei</taxon>
        <taxon>Acanthomorphata</taxon>
        <taxon>Ovalentaria</taxon>
        <taxon>Atherinomorphae</taxon>
        <taxon>Cyprinodontiformes</taxon>
        <taxon>Goodeidae</taxon>
        <taxon>Ameca</taxon>
    </lineage>
</organism>
<comment type="caution">
    <text evidence="1">The sequence shown here is derived from an EMBL/GenBank/DDBJ whole genome shotgun (WGS) entry which is preliminary data.</text>
</comment>
<gene>
    <name evidence="1" type="ORF">AMECASPLE_036345</name>
</gene>
<proteinExistence type="predicted"/>
<evidence type="ECO:0000313" key="2">
    <source>
        <dbReference type="Proteomes" id="UP001469553"/>
    </source>
</evidence>
<dbReference type="EMBL" id="JAHRIP010052749">
    <property type="protein sequence ID" value="MEQ2301462.1"/>
    <property type="molecule type" value="Genomic_DNA"/>
</dbReference>
<protein>
    <submittedName>
        <fullName evidence="1">Uncharacterized protein</fullName>
    </submittedName>
</protein>
<reference evidence="1 2" key="1">
    <citation type="submission" date="2021-06" db="EMBL/GenBank/DDBJ databases">
        <authorList>
            <person name="Palmer J.M."/>
        </authorList>
    </citation>
    <scope>NUCLEOTIDE SEQUENCE [LARGE SCALE GENOMIC DNA]</scope>
    <source>
        <strain evidence="1 2">AS_MEX2019</strain>
        <tissue evidence="1">Muscle</tissue>
    </source>
</reference>
<sequence length="78" mass="8562">MFSVCGTDINSFIAEKSVHNQWPAKMSSVKHGTRDLHRAHGTRHKCRGIGRDLHSLGRDSAVGPKHIGSRLLSESEAT</sequence>
<dbReference type="Proteomes" id="UP001469553">
    <property type="component" value="Unassembled WGS sequence"/>
</dbReference>